<dbReference type="Proteomes" id="UP000018291">
    <property type="component" value="Unassembled WGS sequence"/>
</dbReference>
<dbReference type="AlphaFoldDB" id="R4YXB7"/>
<accession>R4YXB7</accession>
<evidence type="ECO:0000313" key="1">
    <source>
        <dbReference type="EMBL" id="CCM62803.1"/>
    </source>
</evidence>
<dbReference type="HOGENOM" id="CLU_1560158_0_0_11"/>
<gene>
    <name evidence="1" type="ORF">BN381_130361</name>
</gene>
<organism evidence="1 2">
    <name type="scientific">Candidatus Neomicrothrix parvicella RN1</name>
    <dbReference type="NCBI Taxonomy" id="1229780"/>
    <lineage>
        <taxon>Bacteria</taxon>
        <taxon>Bacillati</taxon>
        <taxon>Actinomycetota</taxon>
        <taxon>Acidimicrobiia</taxon>
        <taxon>Acidimicrobiales</taxon>
        <taxon>Microthrixaceae</taxon>
        <taxon>Candidatus Neomicrothrix</taxon>
    </lineage>
</organism>
<dbReference type="RefSeq" id="WP_012224506.1">
    <property type="nucleotide sequence ID" value="NZ_HG422565.1"/>
</dbReference>
<dbReference type="EMBL" id="CANL01000005">
    <property type="protein sequence ID" value="CCM62803.1"/>
    <property type="molecule type" value="Genomic_DNA"/>
</dbReference>
<comment type="caution">
    <text evidence="1">The sequence shown here is derived from an EMBL/GenBank/DDBJ whole genome shotgun (WGS) entry which is preliminary data.</text>
</comment>
<evidence type="ECO:0000313" key="2">
    <source>
        <dbReference type="Proteomes" id="UP000018291"/>
    </source>
</evidence>
<keyword evidence="2" id="KW-1185">Reference proteome</keyword>
<protein>
    <submittedName>
        <fullName evidence="1">Uncharacterized protein</fullName>
    </submittedName>
</protein>
<proteinExistence type="predicted"/>
<reference evidence="1 2" key="1">
    <citation type="journal article" date="2013" name="ISME J.">
        <title>Metabolic model for the filamentous 'Candidatus Microthrix parvicella' based on genomic and metagenomic analyses.</title>
        <authorList>
            <person name="Jon McIlroy S."/>
            <person name="Kristiansen R."/>
            <person name="Albertsen M."/>
            <person name="Michael Karst S."/>
            <person name="Rossetti S."/>
            <person name="Lund Nielsen J."/>
            <person name="Tandoi V."/>
            <person name="James Seviour R."/>
            <person name="Nielsen P.H."/>
        </authorList>
    </citation>
    <scope>NUCLEOTIDE SEQUENCE [LARGE SCALE GENOMIC DNA]</scope>
    <source>
        <strain evidence="1 2">RN1</strain>
    </source>
</reference>
<dbReference type="STRING" id="1229780.BN381_130361"/>
<sequence>MDSSNIEALSDAGAQRALLEFWDRAPASLWVGGRPSNAEAEMVVGEVGFEADGDVEQFRAEVVDNANDPLRGAAARAILIELEAIPELQGVVHDSVSAAEEAHLAPIPLIIGAIVFLMASYKKLELKRSTAKAADGATSTSTEFSLETRDPKELIEGVEAFVKSKLTGLLG</sequence>
<name>R4YXB7_9ACTN</name>